<dbReference type="InterPro" id="IPR011009">
    <property type="entry name" value="Kinase-like_dom_sf"/>
</dbReference>
<dbReference type="Pfam" id="PF01636">
    <property type="entry name" value="APH"/>
    <property type="match status" value="1"/>
</dbReference>
<dbReference type="Gene3D" id="3.90.1200.10">
    <property type="match status" value="1"/>
</dbReference>
<dbReference type="EMBL" id="CP141059">
    <property type="protein sequence ID" value="WQQ28559.1"/>
    <property type="molecule type" value="Genomic_DNA"/>
</dbReference>
<dbReference type="RefSeq" id="WP_322938569.1">
    <property type="nucleotide sequence ID" value="NZ_CP141059.1"/>
</dbReference>
<gene>
    <name evidence="2" type="ORF">SHK19_10055</name>
</gene>
<feature type="domain" description="Aminoglycoside phosphotransferase" evidence="1">
    <location>
        <begin position="110"/>
        <end position="303"/>
    </location>
</feature>
<evidence type="ECO:0000259" key="1">
    <source>
        <dbReference type="Pfam" id="PF01636"/>
    </source>
</evidence>
<dbReference type="InterPro" id="IPR002575">
    <property type="entry name" value="Aminoglycoside_PTrfase"/>
</dbReference>
<dbReference type="Proteomes" id="UP001327225">
    <property type="component" value="Chromosome"/>
</dbReference>
<organism evidence="2 3">
    <name type="scientific">Nocardioides bizhenqiangii</name>
    <dbReference type="NCBI Taxonomy" id="3095076"/>
    <lineage>
        <taxon>Bacteria</taxon>
        <taxon>Bacillati</taxon>
        <taxon>Actinomycetota</taxon>
        <taxon>Actinomycetes</taxon>
        <taxon>Propionibacteriales</taxon>
        <taxon>Nocardioidaceae</taxon>
        <taxon>Nocardioides</taxon>
    </lineage>
</organism>
<evidence type="ECO:0000313" key="3">
    <source>
        <dbReference type="Proteomes" id="UP001327225"/>
    </source>
</evidence>
<accession>A0ABZ0ZXT8</accession>
<reference evidence="3" key="1">
    <citation type="submission" date="2023-12" db="EMBL/GenBank/DDBJ databases">
        <title>Novel species in genus Nocardioides.</title>
        <authorList>
            <person name="Zhou H."/>
        </authorList>
    </citation>
    <scope>NUCLEOTIDE SEQUENCE [LARGE SCALE GENOMIC DNA]</scope>
    <source>
        <strain evidence="3">HM61</strain>
    </source>
</reference>
<evidence type="ECO:0000313" key="2">
    <source>
        <dbReference type="EMBL" id="WQQ28559.1"/>
    </source>
</evidence>
<proteinExistence type="predicted"/>
<protein>
    <submittedName>
        <fullName evidence="2">Phosphotransferase</fullName>
    </submittedName>
</protein>
<keyword evidence="3" id="KW-1185">Reference proteome</keyword>
<name>A0ABZ0ZXT8_9ACTN</name>
<dbReference type="SUPFAM" id="SSF56112">
    <property type="entry name" value="Protein kinase-like (PK-like)"/>
    <property type="match status" value="1"/>
</dbReference>
<sequence length="378" mass="40859">MHDRSALGDADVTDDDLSAMVADLLGVDAADVVRSHAEHVAYDIPAITTAGRYLVEGEAVVDGERRPYAFFVKHVQEWSRSPFFAEVPEHLREFARASVPWRTEGAIYRSDLADHLPDGLAVPRAVAVREIDESSYAVWLEVVPVVPVEDVAWDLERDVAAAGLLGRFAGTPGIRALVDLGGHAVGVRSYVDGRLAHQVLPVLREESVWDHPLAAPFGPLRERVRAAADQVSEHVEELMALPLLAAHGDACPNNLLVRPDRPGFTMIDFGYFAAMPAGFDLNQLLVGDVQIGRRSADDLAERDAASAVAYRDGLAAVGVDLPLATVTRSHALQLLIFTGLSSMPFEHFAAPPTPELFALATTRAEIARFSLDLVDATG</sequence>